<evidence type="ECO:0000256" key="3">
    <source>
        <dbReference type="ARBA" id="ARBA00022692"/>
    </source>
</evidence>
<dbReference type="RefSeq" id="WP_146584781.1">
    <property type="nucleotide sequence ID" value="NZ_SJPO01000002.1"/>
</dbReference>
<dbReference type="PANTHER" id="PTHR30287:SF2">
    <property type="entry name" value="BLL1001 PROTEIN"/>
    <property type="match status" value="1"/>
</dbReference>
<gene>
    <name evidence="9" type="primary">ytrF_1</name>
    <name evidence="9" type="ORF">Pla123a_11640</name>
</gene>
<keyword evidence="5 6" id="KW-0472">Membrane</keyword>
<feature type="transmembrane region" description="Helical" evidence="6">
    <location>
        <begin position="279"/>
        <end position="302"/>
    </location>
</feature>
<comment type="caution">
    <text evidence="9">The sequence shown here is derived from an EMBL/GenBank/DDBJ whole genome shotgun (WGS) entry which is preliminary data.</text>
</comment>
<evidence type="ECO:0000256" key="5">
    <source>
        <dbReference type="ARBA" id="ARBA00023136"/>
    </source>
</evidence>
<reference evidence="9 10" key="1">
    <citation type="submission" date="2019-02" db="EMBL/GenBank/DDBJ databases">
        <title>Deep-cultivation of Planctomycetes and their phenomic and genomic characterization uncovers novel biology.</title>
        <authorList>
            <person name="Wiegand S."/>
            <person name="Jogler M."/>
            <person name="Boedeker C."/>
            <person name="Pinto D."/>
            <person name="Vollmers J."/>
            <person name="Rivas-Marin E."/>
            <person name="Kohn T."/>
            <person name="Peeters S.H."/>
            <person name="Heuer A."/>
            <person name="Rast P."/>
            <person name="Oberbeckmann S."/>
            <person name="Bunk B."/>
            <person name="Jeske O."/>
            <person name="Meyerdierks A."/>
            <person name="Storesund J.E."/>
            <person name="Kallscheuer N."/>
            <person name="Luecker S."/>
            <person name="Lage O.M."/>
            <person name="Pohl T."/>
            <person name="Merkel B.J."/>
            <person name="Hornburger P."/>
            <person name="Mueller R.-W."/>
            <person name="Bruemmer F."/>
            <person name="Labrenz M."/>
            <person name="Spormann A.M."/>
            <person name="Op Den Camp H."/>
            <person name="Overmann J."/>
            <person name="Amann R."/>
            <person name="Jetten M.S.M."/>
            <person name="Mascher T."/>
            <person name="Medema M.H."/>
            <person name="Devos D.P."/>
            <person name="Kaster A.-K."/>
            <person name="Ovreas L."/>
            <person name="Rohde M."/>
            <person name="Galperin M.Y."/>
            <person name="Jogler C."/>
        </authorList>
    </citation>
    <scope>NUCLEOTIDE SEQUENCE [LARGE SCALE GENOMIC DNA]</scope>
    <source>
        <strain evidence="9 10">Pla123a</strain>
    </source>
</reference>
<organism evidence="9 10">
    <name type="scientific">Posidoniimonas polymericola</name>
    <dbReference type="NCBI Taxonomy" id="2528002"/>
    <lineage>
        <taxon>Bacteria</taxon>
        <taxon>Pseudomonadati</taxon>
        <taxon>Planctomycetota</taxon>
        <taxon>Planctomycetia</taxon>
        <taxon>Pirellulales</taxon>
        <taxon>Lacipirellulaceae</taxon>
        <taxon>Posidoniimonas</taxon>
    </lineage>
</organism>
<dbReference type="PANTHER" id="PTHR30287">
    <property type="entry name" value="MEMBRANE COMPONENT OF PREDICTED ABC SUPERFAMILY METABOLITE UPTAKE TRANSPORTER"/>
    <property type="match status" value="1"/>
</dbReference>
<dbReference type="Proteomes" id="UP000318478">
    <property type="component" value="Unassembled WGS sequence"/>
</dbReference>
<feature type="domain" description="MacB-like periplasmic core" evidence="8">
    <location>
        <begin position="25"/>
        <end position="248"/>
    </location>
</feature>
<feature type="transmembrane region" description="Helical" evidence="6">
    <location>
        <begin position="381"/>
        <end position="400"/>
    </location>
</feature>
<feature type="transmembrane region" description="Helical" evidence="6">
    <location>
        <begin position="455"/>
        <end position="476"/>
    </location>
</feature>
<evidence type="ECO:0000256" key="4">
    <source>
        <dbReference type="ARBA" id="ARBA00022989"/>
    </source>
</evidence>
<comment type="subcellular location">
    <subcellularLocation>
        <location evidence="1">Cell membrane</location>
        <topology evidence="1">Multi-pass membrane protein</topology>
    </subcellularLocation>
</comment>
<evidence type="ECO:0000256" key="6">
    <source>
        <dbReference type="SAM" id="Phobius"/>
    </source>
</evidence>
<dbReference type="EMBL" id="SJPO01000002">
    <property type="protein sequence ID" value="TWT78373.1"/>
    <property type="molecule type" value="Genomic_DNA"/>
</dbReference>
<evidence type="ECO:0000313" key="10">
    <source>
        <dbReference type="Proteomes" id="UP000318478"/>
    </source>
</evidence>
<feature type="domain" description="ABC3 transporter permease C-terminal" evidence="7">
    <location>
        <begin position="756"/>
        <end position="873"/>
    </location>
</feature>
<dbReference type="Pfam" id="PF02687">
    <property type="entry name" value="FtsX"/>
    <property type="match status" value="2"/>
</dbReference>
<keyword evidence="3 6" id="KW-0812">Transmembrane</keyword>
<feature type="domain" description="ABC3 transporter permease C-terminal" evidence="7">
    <location>
        <begin position="280"/>
        <end position="408"/>
    </location>
</feature>
<feature type="transmembrane region" description="Helical" evidence="6">
    <location>
        <begin position="429"/>
        <end position="449"/>
    </location>
</feature>
<dbReference type="GO" id="GO:0005886">
    <property type="term" value="C:plasma membrane"/>
    <property type="evidence" value="ECO:0007669"/>
    <property type="project" value="UniProtKB-SubCell"/>
</dbReference>
<evidence type="ECO:0000313" key="9">
    <source>
        <dbReference type="EMBL" id="TWT78373.1"/>
    </source>
</evidence>
<dbReference type="Pfam" id="PF12704">
    <property type="entry name" value="MacB_PCD"/>
    <property type="match status" value="2"/>
</dbReference>
<feature type="transmembrane region" description="Helical" evidence="6">
    <location>
        <begin position="841"/>
        <end position="863"/>
    </location>
</feature>
<keyword evidence="4 6" id="KW-1133">Transmembrane helix</keyword>
<evidence type="ECO:0000256" key="1">
    <source>
        <dbReference type="ARBA" id="ARBA00004651"/>
    </source>
</evidence>
<dbReference type="AlphaFoldDB" id="A0A5C5YUN8"/>
<protein>
    <submittedName>
        <fullName evidence="9">ABC transporter permease YtrF</fullName>
    </submittedName>
</protein>
<feature type="domain" description="MacB-like periplasmic core" evidence="8">
    <location>
        <begin position="511"/>
        <end position="720"/>
    </location>
</feature>
<evidence type="ECO:0000256" key="2">
    <source>
        <dbReference type="ARBA" id="ARBA00022475"/>
    </source>
</evidence>
<name>A0A5C5YUN8_9BACT</name>
<sequence>MLSLRIFRQFILRSLAHNGARCVAAVAAIAIGVAVMLAVRLANSSVTETFRAAIDAVGGEASLRVRGVAGRFDERLFGELDGLLPGATFSPAISTMAMVVGASAEPSQTNPFPSGELLQVLGVDILDDFDLRDYDVLRTAAGDTRSARETLGLLNDPRSIILTEKFLRRHGLRVGDPIRLTFDSEQFEYRIRGVLLNRGPALTLDGNFALMDIAAAQLAADRLGRLDYVDVRLPEGADPQAALERLRERLPEALVVEEPDASFGRTNTMIAAFQFNLEALSGVALVVGLLLIYNTVAISVAARRDEIGVLRATGASQRTVMGLFLGEAFLLATLGTTIGLPLGRALASYAVAGAAQTVETFYIAGVAESSASQLRLTLGDVLFAAGVVGPLSLLAAAIPARDAARVSPVEAVRGNGQQFTKPRLRQKHVGLVACLLLGWALTLVGPIGGRPVAGFGAALLILLSGVFLSPVLLSLLCRFASRLGAVGGMPARVEMRLAGANVVSALPRVSISVAALAAALSMMVAIAIMVGSFRETVTVWLDSAFSADLAVKPVMQSSSVSEARLSDHAINVIQTDPDVADTVGALSRQIPDGDRVLRIASTRLDRTLRESRRLFKQPPLAAIEAGGFEPGQALVSEPLALQRGLGRGDTLSLPTDNGRQQVTIAGVYYDYSSNQGTVLLDEATYAAFFPQSDPSPRPQSLSILLKPGADPAAVRRRINDRLGDDEQVYCVTSQEIRTEAMRIFDSTFTITYALQLIAVIVAGVGVASTLATLILDRKRELGLLCLVGATRQQIRRVVLCEAVLVGLASQVTGVVLGVLLSAVLILVINVQAFGWTIQFRLPWAFLAGSSLLVVAAAAAFGWFPAVRAAAMNPLATTREN</sequence>
<feature type="transmembrane region" description="Helical" evidence="6">
    <location>
        <begin position="323"/>
        <end position="342"/>
    </location>
</feature>
<accession>A0A5C5YUN8</accession>
<dbReference type="OrthoDB" id="230698at2"/>
<feature type="transmembrane region" description="Helical" evidence="6">
    <location>
        <begin position="796"/>
        <end position="829"/>
    </location>
</feature>
<dbReference type="InterPro" id="IPR025857">
    <property type="entry name" value="MacB_PCD"/>
</dbReference>
<evidence type="ECO:0000259" key="8">
    <source>
        <dbReference type="Pfam" id="PF12704"/>
    </source>
</evidence>
<evidence type="ECO:0000259" key="7">
    <source>
        <dbReference type="Pfam" id="PF02687"/>
    </source>
</evidence>
<keyword evidence="2" id="KW-1003">Cell membrane</keyword>
<feature type="transmembrane region" description="Helical" evidence="6">
    <location>
        <begin position="513"/>
        <end position="533"/>
    </location>
</feature>
<proteinExistence type="predicted"/>
<feature type="transmembrane region" description="Helical" evidence="6">
    <location>
        <begin position="21"/>
        <end position="42"/>
    </location>
</feature>
<dbReference type="InterPro" id="IPR038766">
    <property type="entry name" value="Membrane_comp_ABC_pdt"/>
</dbReference>
<feature type="transmembrane region" description="Helical" evidence="6">
    <location>
        <begin position="752"/>
        <end position="775"/>
    </location>
</feature>
<keyword evidence="10" id="KW-1185">Reference proteome</keyword>
<dbReference type="InterPro" id="IPR003838">
    <property type="entry name" value="ABC3_permease_C"/>
</dbReference>